<protein>
    <submittedName>
        <fullName evidence="2">Uncharacterized protein</fullName>
    </submittedName>
</protein>
<keyword evidence="3" id="KW-1185">Reference proteome</keyword>
<feature type="compositionally biased region" description="Polar residues" evidence="1">
    <location>
        <begin position="87"/>
        <end position="102"/>
    </location>
</feature>
<comment type="caution">
    <text evidence="2">The sequence shown here is derived from an EMBL/GenBank/DDBJ whole genome shotgun (WGS) entry which is preliminary data.</text>
</comment>
<reference evidence="2 3" key="1">
    <citation type="submission" date="2017-06" db="EMBL/GenBank/DDBJ databases">
        <title>Ant-infecting Ophiocordyceps genomes reveal a high diversity of potential behavioral manipulation genes and a possible major role for enterotoxins.</title>
        <authorList>
            <person name="De Bekker C."/>
            <person name="Evans H.C."/>
            <person name="Brachmann A."/>
            <person name="Hughes D.P."/>
        </authorList>
    </citation>
    <scope>NUCLEOTIDE SEQUENCE [LARGE SCALE GENOMIC DNA]</scope>
    <source>
        <strain evidence="2 3">1348a</strain>
    </source>
</reference>
<evidence type="ECO:0000256" key="1">
    <source>
        <dbReference type="SAM" id="MobiDB-lite"/>
    </source>
</evidence>
<name>A0A2C5Z592_9HYPO</name>
<gene>
    <name evidence="2" type="ORF">CDD82_4968</name>
</gene>
<dbReference type="EMBL" id="NJEU01000437">
    <property type="protein sequence ID" value="PHH74351.1"/>
    <property type="molecule type" value="Genomic_DNA"/>
</dbReference>
<dbReference type="Proteomes" id="UP000224854">
    <property type="component" value="Unassembled WGS sequence"/>
</dbReference>
<dbReference type="AlphaFoldDB" id="A0A2C5Z592"/>
<organism evidence="2 3">
    <name type="scientific">Ophiocordyceps australis</name>
    <dbReference type="NCBI Taxonomy" id="1399860"/>
    <lineage>
        <taxon>Eukaryota</taxon>
        <taxon>Fungi</taxon>
        <taxon>Dikarya</taxon>
        <taxon>Ascomycota</taxon>
        <taxon>Pezizomycotina</taxon>
        <taxon>Sordariomycetes</taxon>
        <taxon>Hypocreomycetidae</taxon>
        <taxon>Hypocreales</taxon>
        <taxon>Ophiocordycipitaceae</taxon>
        <taxon>Ophiocordyceps</taxon>
    </lineage>
</organism>
<dbReference type="OrthoDB" id="3886346at2759"/>
<sequence length="390" mass="43163">MAAFRNLIDKIPDWQRRLDDLGGQIKCRQAELAVFNAQSPASVRSRSLRNKGSAESLAPKDDTPWPMDLDKTDKTDQIPNDKEAPQTRPTTSAQAIPSSPESANRLALHKKAREAVAAAHPRALTHANKKRRSSSMISAEGAPPTYRTRNMIIVYYDSYVQGFFDELVRFISSSRNLLRKARMAAKVARIKRMAEQEIMEDHGGDQGLSGDALPSLRYMSTRRLGRLGDTNGDGQAPDVHESLDRSLEFVQSTCEHGAHQFLRDADCDEEIKKIQSRLAEVLTTAAAELERVQRQDPELASESMDMVKARARRPISVRRGLTLGQRGEGGSDKEPLASPKAMEPDPEKNGVLEASSPLGVDATQDADEGIDVMLPKLNYRSTRYMRNGAA</sequence>
<proteinExistence type="predicted"/>
<evidence type="ECO:0000313" key="2">
    <source>
        <dbReference type="EMBL" id="PHH74351.1"/>
    </source>
</evidence>
<accession>A0A2C5Z592</accession>
<feature type="compositionally biased region" description="Basic and acidic residues" evidence="1">
    <location>
        <begin position="58"/>
        <end position="85"/>
    </location>
</feature>
<feature type="compositionally biased region" description="Low complexity" evidence="1">
    <location>
        <begin position="115"/>
        <end position="124"/>
    </location>
</feature>
<feature type="region of interest" description="Disordered" evidence="1">
    <location>
        <begin position="38"/>
        <end position="141"/>
    </location>
</feature>
<evidence type="ECO:0000313" key="3">
    <source>
        <dbReference type="Proteomes" id="UP000224854"/>
    </source>
</evidence>
<feature type="region of interest" description="Disordered" evidence="1">
    <location>
        <begin position="316"/>
        <end position="374"/>
    </location>
</feature>